<dbReference type="AlphaFoldDB" id="A0A1J1IY41"/>
<keyword evidence="2" id="KW-0472">Membrane</keyword>
<evidence type="ECO:0000256" key="2">
    <source>
        <dbReference type="ARBA" id="ARBA00022475"/>
    </source>
</evidence>
<sequence>MKKRTLMLAFFLISFASNAGGSRVSCDDDYGAVKKICHIYHDIDDPEITLAPPSNVSILLLSIRDNKGVKYLPVNVSKTFPDLPHYDAINCSITNIYRNNVRGLTFLTTLNLRYNEIETVKRDVFSDLTSLLALSLSDNKVKHIEDGAFYGLTKLMAINLNSNVCVNEKISSRGLNKTEIEIWVSKFYIQCQLQENSQSGQN</sequence>
<keyword evidence="8" id="KW-0732">Signal</keyword>
<dbReference type="PANTHER" id="PTHR24372:SF77">
    <property type="entry name" value="G-PROTEIN COUPLED RECEPTORS FAMILY 1 PROFILE DOMAIN-CONTAINING PROTEIN"/>
    <property type="match status" value="1"/>
</dbReference>
<dbReference type="EMBL" id="CVRI01000059">
    <property type="protein sequence ID" value="CRL03489.1"/>
    <property type="molecule type" value="Genomic_DNA"/>
</dbReference>
<gene>
    <name evidence="9" type="ORF">CLUMA_CG016324</name>
</gene>
<dbReference type="Pfam" id="PF13855">
    <property type="entry name" value="LRR_8"/>
    <property type="match status" value="1"/>
</dbReference>
<evidence type="ECO:0000256" key="6">
    <source>
        <dbReference type="ARBA" id="ARBA00023170"/>
    </source>
</evidence>
<keyword evidence="7" id="KW-0807">Transducer</keyword>
<dbReference type="PANTHER" id="PTHR24372">
    <property type="entry name" value="GLYCOPROTEIN HORMONE RECEPTOR"/>
    <property type="match status" value="1"/>
</dbReference>
<evidence type="ECO:0000256" key="3">
    <source>
        <dbReference type="ARBA" id="ARBA00022614"/>
    </source>
</evidence>
<comment type="subcellular location">
    <subcellularLocation>
        <location evidence="1">Cell membrane</location>
        <topology evidence="1">Multi-pass membrane protein</topology>
    </subcellularLocation>
</comment>
<keyword evidence="6" id="KW-0675">Receptor</keyword>
<feature type="chain" id="PRO_5013266841" evidence="8">
    <location>
        <begin position="22"/>
        <end position="202"/>
    </location>
</feature>
<dbReference type="GO" id="GO:0007189">
    <property type="term" value="P:adenylate cyclase-activating G protein-coupled receptor signaling pathway"/>
    <property type="evidence" value="ECO:0007669"/>
    <property type="project" value="TreeGrafter"/>
</dbReference>
<feature type="signal peptide" evidence="8">
    <location>
        <begin position="1"/>
        <end position="21"/>
    </location>
</feature>
<evidence type="ECO:0000313" key="9">
    <source>
        <dbReference type="EMBL" id="CRL03489.1"/>
    </source>
</evidence>
<keyword evidence="10" id="KW-1185">Reference proteome</keyword>
<evidence type="ECO:0000256" key="7">
    <source>
        <dbReference type="ARBA" id="ARBA00023224"/>
    </source>
</evidence>
<name>A0A1J1IY41_9DIPT</name>
<dbReference type="GO" id="GO:0008528">
    <property type="term" value="F:G protein-coupled peptide receptor activity"/>
    <property type="evidence" value="ECO:0007669"/>
    <property type="project" value="TreeGrafter"/>
</dbReference>
<dbReference type="GO" id="GO:0005886">
    <property type="term" value="C:plasma membrane"/>
    <property type="evidence" value="ECO:0007669"/>
    <property type="project" value="UniProtKB-SubCell"/>
</dbReference>
<keyword evidence="5" id="KW-0297">G-protein coupled receptor</keyword>
<dbReference type="Proteomes" id="UP000183832">
    <property type="component" value="Unassembled WGS sequence"/>
</dbReference>
<keyword evidence="3" id="KW-0433">Leucine-rich repeat</keyword>
<dbReference type="STRING" id="568069.A0A1J1IY41"/>
<dbReference type="InterPro" id="IPR032675">
    <property type="entry name" value="LRR_dom_sf"/>
</dbReference>
<dbReference type="GO" id="GO:0009755">
    <property type="term" value="P:hormone-mediated signaling pathway"/>
    <property type="evidence" value="ECO:0007669"/>
    <property type="project" value="TreeGrafter"/>
</dbReference>
<dbReference type="InterPro" id="IPR001611">
    <property type="entry name" value="Leu-rich_rpt"/>
</dbReference>
<evidence type="ECO:0000256" key="1">
    <source>
        <dbReference type="ARBA" id="ARBA00004651"/>
    </source>
</evidence>
<dbReference type="Gene3D" id="3.80.10.10">
    <property type="entry name" value="Ribonuclease Inhibitor"/>
    <property type="match status" value="1"/>
</dbReference>
<dbReference type="OrthoDB" id="2013775at2759"/>
<protein>
    <submittedName>
        <fullName evidence="9">CLUMA_CG016324, isoform A</fullName>
    </submittedName>
</protein>
<dbReference type="SMART" id="SM00369">
    <property type="entry name" value="LRR_TYP"/>
    <property type="match status" value="2"/>
</dbReference>
<dbReference type="InterPro" id="IPR003591">
    <property type="entry name" value="Leu-rich_rpt_typical-subtyp"/>
</dbReference>
<evidence type="ECO:0000256" key="4">
    <source>
        <dbReference type="ARBA" id="ARBA00022737"/>
    </source>
</evidence>
<evidence type="ECO:0000313" key="10">
    <source>
        <dbReference type="Proteomes" id="UP000183832"/>
    </source>
</evidence>
<evidence type="ECO:0000256" key="5">
    <source>
        <dbReference type="ARBA" id="ARBA00023040"/>
    </source>
</evidence>
<keyword evidence="4" id="KW-0677">Repeat</keyword>
<dbReference type="SUPFAM" id="SSF52058">
    <property type="entry name" value="L domain-like"/>
    <property type="match status" value="1"/>
</dbReference>
<organism evidence="9 10">
    <name type="scientific">Clunio marinus</name>
    <dbReference type="NCBI Taxonomy" id="568069"/>
    <lineage>
        <taxon>Eukaryota</taxon>
        <taxon>Metazoa</taxon>
        <taxon>Ecdysozoa</taxon>
        <taxon>Arthropoda</taxon>
        <taxon>Hexapoda</taxon>
        <taxon>Insecta</taxon>
        <taxon>Pterygota</taxon>
        <taxon>Neoptera</taxon>
        <taxon>Endopterygota</taxon>
        <taxon>Diptera</taxon>
        <taxon>Nematocera</taxon>
        <taxon>Chironomoidea</taxon>
        <taxon>Chironomidae</taxon>
        <taxon>Clunio</taxon>
    </lineage>
</organism>
<proteinExistence type="predicted"/>
<evidence type="ECO:0000256" key="8">
    <source>
        <dbReference type="SAM" id="SignalP"/>
    </source>
</evidence>
<keyword evidence="2" id="KW-1003">Cell membrane</keyword>
<reference evidence="9 10" key="1">
    <citation type="submission" date="2015-04" db="EMBL/GenBank/DDBJ databases">
        <authorList>
            <person name="Syromyatnikov M.Y."/>
            <person name="Popov V.N."/>
        </authorList>
    </citation>
    <scope>NUCLEOTIDE SEQUENCE [LARGE SCALE GENOMIC DNA]</scope>
</reference>
<accession>A0A1J1IY41</accession>